<keyword evidence="3" id="KW-1185">Reference proteome</keyword>
<dbReference type="RefSeq" id="WP_371837051.1">
    <property type="nucleotide sequence ID" value="NZ_JBGMEK010000001.1"/>
</dbReference>
<name>A0ABV4NV26_9GAMM</name>
<comment type="caution">
    <text evidence="2">The sequence shown here is derived from an EMBL/GenBank/DDBJ whole genome shotgun (WGS) entry which is preliminary data.</text>
</comment>
<reference evidence="2 3" key="1">
    <citation type="submission" date="2024-08" db="EMBL/GenBank/DDBJ databases">
        <authorList>
            <person name="Ishaq N."/>
        </authorList>
    </citation>
    <scope>NUCLEOTIDE SEQUENCE [LARGE SCALE GENOMIC DNA]</scope>
    <source>
        <strain evidence="2 3">DSM 18651</strain>
    </source>
</reference>
<feature type="coiled-coil region" evidence="1">
    <location>
        <begin position="119"/>
        <end position="146"/>
    </location>
</feature>
<accession>A0ABV4NV26</accession>
<evidence type="ECO:0000313" key="3">
    <source>
        <dbReference type="Proteomes" id="UP001569428"/>
    </source>
</evidence>
<keyword evidence="1" id="KW-0175">Coiled coil</keyword>
<evidence type="ECO:0000256" key="1">
    <source>
        <dbReference type="SAM" id="Coils"/>
    </source>
</evidence>
<proteinExistence type="predicted"/>
<sequence length="353" mass="41142">MKGELMMDGCEYQDVYGLNPLYQEVKRSFELLKDSVMTDVKEGYSALIHRPAAISLRPDVRETHPWVIGKSGVSHDMPDHEVALQGITDIWFDDDRKDARLTYEYPGLVICSESSLQSVKEVNKAKEAFRRRVIKLRKKYRELSEEEISSNLFNHTSDKEDSSRRHREGEWAHLKHIKTLFRKAQIGRICLKHMYRPIPLIEHPEVQRTKHYRKIIPPKRVRTIKQQRVIFENQLKNFPSQKLANAVAYLEKLPDELKIFETQPCSEVITVNYKIPARPGCRYYGWGNQVTGVLPVFCLGSPDVDIQEMVDFSKLETTYEERESNLHKKESSRSKLLGDPIIPGFRLYTAPRK</sequence>
<dbReference type="Proteomes" id="UP001569428">
    <property type="component" value="Unassembled WGS sequence"/>
</dbReference>
<protein>
    <submittedName>
        <fullName evidence="2">Uncharacterized protein</fullName>
    </submittedName>
</protein>
<gene>
    <name evidence="2" type="ORF">ACCI49_00740</name>
</gene>
<evidence type="ECO:0000313" key="2">
    <source>
        <dbReference type="EMBL" id="MFA0809430.1"/>
    </source>
</evidence>
<dbReference type="EMBL" id="JBGMEK010000001">
    <property type="protein sequence ID" value="MFA0809430.1"/>
    <property type="molecule type" value="Genomic_DNA"/>
</dbReference>
<organism evidence="2 3">
    <name type="scientific">Microbulbifer epialgicus</name>
    <dbReference type="NCBI Taxonomy" id="393907"/>
    <lineage>
        <taxon>Bacteria</taxon>
        <taxon>Pseudomonadati</taxon>
        <taxon>Pseudomonadota</taxon>
        <taxon>Gammaproteobacteria</taxon>
        <taxon>Cellvibrionales</taxon>
        <taxon>Microbulbiferaceae</taxon>
        <taxon>Microbulbifer</taxon>
    </lineage>
</organism>